<keyword evidence="3" id="KW-1003">Cell membrane</keyword>
<feature type="transmembrane region" description="Helical" evidence="7">
    <location>
        <begin position="246"/>
        <end position="268"/>
    </location>
</feature>
<feature type="transmembrane region" description="Helical" evidence="7">
    <location>
        <begin position="302"/>
        <end position="323"/>
    </location>
</feature>
<dbReference type="Proteomes" id="UP000037023">
    <property type="component" value="Unassembled WGS sequence"/>
</dbReference>
<sequence length="450" mass="46524">MLVTPASSLEVAVPSDVPLYDLLPALLIYAGPDLADAGGEHDGWVLQRFGEPPFDEERTLAALSLRDGETVYLRPRAAELPALDFDDLITGVAAGTGKRPDRWRDAMTGRLFLGLAAGALLTGFLALLQDGHPLARAAGAGTVAFLLMATGAVLARAAKDQAAGALLGLAAVPYAGLTGYLLTARPGVEKILPEQVLAAGGASLVAVVLALVAISVTMPAFAAALVGTGALALGGLLSALADAKWFEAAAVVLVAALVFNVTVPMTSFRMADLRMQPLPSDAEELQEDVEPLRAQGLMDRAVVADHCMTALFTAVGLVCTVSLLVLAPVVGWATTGLSVAACAALLLRSRVVISARQRMALLVPGTVGLVIVVLRLSGEMPVAMRLPVVVASVIVAAGLCVIGARMLPGRRLLPYWGRAAEISELLVGVSMLPLVLGVLDAYSWARNLMA</sequence>
<evidence type="ECO:0000256" key="2">
    <source>
        <dbReference type="ARBA" id="ARBA00006162"/>
    </source>
</evidence>
<evidence type="ECO:0000256" key="3">
    <source>
        <dbReference type="ARBA" id="ARBA00022475"/>
    </source>
</evidence>
<feature type="transmembrane region" description="Helical" evidence="7">
    <location>
        <begin position="108"/>
        <end position="128"/>
    </location>
</feature>
<dbReference type="InterPro" id="IPR006707">
    <property type="entry name" value="T7SS_EccD"/>
</dbReference>
<feature type="domain" description="EccD-like transmembrane" evidence="8">
    <location>
        <begin position="109"/>
        <end position="448"/>
    </location>
</feature>
<dbReference type="PIRSF" id="PIRSF017804">
    <property type="entry name" value="Secretion_EccD1"/>
    <property type="match status" value="1"/>
</dbReference>
<protein>
    <recommendedName>
        <fullName evidence="8">EccD-like transmembrane domain-containing protein</fullName>
    </recommendedName>
</protein>
<evidence type="ECO:0000256" key="6">
    <source>
        <dbReference type="ARBA" id="ARBA00023136"/>
    </source>
</evidence>
<comment type="caution">
    <text evidence="9">The sequence shown here is derived from an EMBL/GenBank/DDBJ whole genome shotgun (WGS) entry which is preliminary data.</text>
</comment>
<dbReference type="Pfam" id="PF19053">
    <property type="entry name" value="EccD"/>
    <property type="match status" value="1"/>
</dbReference>
<dbReference type="PATRIC" id="fig|1938.6.peg.7289"/>
<reference evidence="9 10" key="1">
    <citation type="submission" date="2015-06" db="EMBL/GenBank/DDBJ databases">
        <authorList>
            <person name="Hoefler B.C."/>
            <person name="Straight P.D."/>
        </authorList>
    </citation>
    <scope>NUCLEOTIDE SEQUENCE [LARGE SCALE GENOMIC DNA]</scope>
    <source>
        <strain evidence="9 10">NRRL 3427</strain>
    </source>
</reference>
<evidence type="ECO:0000313" key="10">
    <source>
        <dbReference type="Proteomes" id="UP000037023"/>
    </source>
</evidence>
<evidence type="ECO:0000256" key="4">
    <source>
        <dbReference type="ARBA" id="ARBA00022692"/>
    </source>
</evidence>
<feature type="transmembrane region" description="Helical" evidence="7">
    <location>
        <begin position="329"/>
        <end position="347"/>
    </location>
</feature>
<feature type="transmembrane region" description="Helical" evidence="7">
    <location>
        <begin position="384"/>
        <end position="404"/>
    </location>
</feature>
<organism evidence="9 10">
    <name type="scientific">Streptomyces viridochromogenes</name>
    <dbReference type="NCBI Taxonomy" id="1938"/>
    <lineage>
        <taxon>Bacteria</taxon>
        <taxon>Bacillati</taxon>
        <taxon>Actinomycetota</taxon>
        <taxon>Actinomycetes</taxon>
        <taxon>Kitasatosporales</taxon>
        <taxon>Streptomycetaceae</taxon>
        <taxon>Streptomyces</taxon>
    </lineage>
</organism>
<name>A0A0L8JD69_STRVR</name>
<feature type="transmembrane region" description="Helical" evidence="7">
    <location>
        <begin position="162"/>
        <end position="183"/>
    </location>
</feature>
<evidence type="ECO:0000313" key="9">
    <source>
        <dbReference type="EMBL" id="KOG11607.1"/>
    </source>
</evidence>
<feature type="transmembrane region" description="Helical" evidence="7">
    <location>
        <begin position="195"/>
        <end position="214"/>
    </location>
</feature>
<evidence type="ECO:0000259" key="8">
    <source>
        <dbReference type="Pfam" id="PF19053"/>
    </source>
</evidence>
<evidence type="ECO:0000256" key="5">
    <source>
        <dbReference type="ARBA" id="ARBA00022989"/>
    </source>
</evidence>
<dbReference type="InterPro" id="IPR044049">
    <property type="entry name" value="EccD_transm"/>
</dbReference>
<evidence type="ECO:0000256" key="7">
    <source>
        <dbReference type="SAM" id="Phobius"/>
    </source>
</evidence>
<feature type="transmembrane region" description="Helical" evidence="7">
    <location>
        <begin position="134"/>
        <end position="155"/>
    </location>
</feature>
<dbReference type="AlphaFoldDB" id="A0A0L8JD69"/>
<evidence type="ECO:0000256" key="1">
    <source>
        <dbReference type="ARBA" id="ARBA00004651"/>
    </source>
</evidence>
<dbReference type="NCBIfam" id="TIGR03920">
    <property type="entry name" value="T7SS_EccD"/>
    <property type="match status" value="1"/>
</dbReference>
<keyword evidence="6 7" id="KW-0472">Membrane</keyword>
<proteinExistence type="inferred from homology"/>
<dbReference type="InterPro" id="IPR024962">
    <property type="entry name" value="YukD-like"/>
</dbReference>
<comment type="subcellular location">
    <subcellularLocation>
        <location evidence="1">Cell membrane</location>
        <topology evidence="1">Multi-pass membrane protein</topology>
    </subcellularLocation>
</comment>
<dbReference type="Gene3D" id="3.10.20.90">
    <property type="entry name" value="Phosphatidylinositol 3-kinase Catalytic Subunit, Chain A, domain 1"/>
    <property type="match status" value="1"/>
</dbReference>
<feature type="transmembrane region" description="Helical" evidence="7">
    <location>
        <begin position="221"/>
        <end position="240"/>
    </location>
</feature>
<feature type="transmembrane region" description="Helical" evidence="7">
    <location>
        <begin position="425"/>
        <end position="445"/>
    </location>
</feature>
<gene>
    <name evidence="9" type="ORF">ADK34_33910</name>
</gene>
<dbReference type="EMBL" id="LGUP01000388">
    <property type="protein sequence ID" value="KOG11607.1"/>
    <property type="molecule type" value="Genomic_DNA"/>
</dbReference>
<feature type="transmembrane region" description="Helical" evidence="7">
    <location>
        <begin position="359"/>
        <end position="378"/>
    </location>
</feature>
<keyword evidence="4 7" id="KW-0812">Transmembrane</keyword>
<keyword evidence="5 7" id="KW-1133">Transmembrane helix</keyword>
<dbReference type="Pfam" id="PF08817">
    <property type="entry name" value="YukD"/>
    <property type="match status" value="1"/>
</dbReference>
<dbReference type="GO" id="GO:0005886">
    <property type="term" value="C:plasma membrane"/>
    <property type="evidence" value="ECO:0007669"/>
    <property type="project" value="UniProtKB-SubCell"/>
</dbReference>
<comment type="similarity">
    <text evidence="2">Belongs to the EccD/Snm4 family.</text>
</comment>
<accession>A0A0L8JD69</accession>